<dbReference type="OrthoDB" id="975426at2"/>
<accession>A0A5J4FT74</accession>
<dbReference type="Pfam" id="PF18990">
    <property type="entry name" value="DUF5723"/>
    <property type="match status" value="1"/>
</dbReference>
<dbReference type="InterPro" id="IPR043781">
    <property type="entry name" value="DUF5723"/>
</dbReference>
<keyword evidence="3" id="KW-1185">Reference proteome</keyword>
<evidence type="ECO:0000313" key="2">
    <source>
        <dbReference type="EMBL" id="GEQ85617.1"/>
    </source>
</evidence>
<dbReference type="Proteomes" id="UP000326994">
    <property type="component" value="Unassembled WGS sequence"/>
</dbReference>
<evidence type="ECO:0000313" key="3">
    <source>
        <dbReference type="Proteomes" id="UP000326994"/>
    </source>
</evidence>
<protein>
    <recommendedName>
        <fullName evidence="1">DUF5723 domain-containing protein</fullName>
    </recommendedName>
</protein>
<feature type="domain" description="DUF5723" evidence="1">
    <location>
        <begin position="37"/>
        <end position="443"/>
    </location>
</feature>
<sequence length="470" mass="52662">MKMYFIYIVLGLTICNAQNKQILYEWESPAQSLMLNPGTNVESQYHYGFPFLSQIHINAGASGVSTFDIFGEDGRDINDKIRDKIFELDNNDFFTVNQQLELINFGWRSKNDIYFSGGIYQELDVIAYFPKDFAILAWEGNRDYLGYEFDFSDINLQGDLFTVYHFGINKQVSNKLTMGFRLKVYSSMLSFRSKNNTGTFTTTQTDGTNNVYEHTISNLDLGVETSGYASLRDAESNGERTSSLIGGAFFGGNVGVGIDAGVTYAVTNQLEATASILDLGAIFHRKDTENYRASGNYTLDGIELIFPEIVDGEPTFPYYDNLEDEIEREIPIDTLTTNYSQFRPAKINAGLTYNFGRTINRSGDCDCRNMGGKRTTVEAVGLQYYSVFRPKGAQIAGTIFYRRRFAEWLSAKATYTLDSYSAKNIGLGVSVKLGQVNFYVAADNLLDYGNIAKAKSVSLQLGFNVIVDQE</sequence>
<proteinExistence type="predicted"/>
<dbReference type="AlphaFoldDB" id="A0A5J4FT74"/>
<gene>
    <name evidence="2" type="ORF">ULMS_11250</name>
</gene>
<dbReference type="EMBL" id="BKCF01000001">
    <property type="protein sequence ID" value="GEQ85617.1"/>
    <property type="molecule type" value="Genomic_DNA"/>
</dbReference>
<comment type="caution">
    <text evidence="2">The sequence shown here is derived from an EMBL/GenBank/DDBJ whole genome shotgun (WGS) entry which is preliminary data.</text>
</comment>
<evidence type="ECO:0000259" key="1">
    <source>
        <dbReference type="Pfam" id="PF18990"/>
    </source>
</evidence>
<organism evidence="2 3">
    <name type="scientific">Patiriisocius marinistellae</name>
    <dbReference type="NCBI Taxonomy" id="2494560"/>
    <lineage>
        <taxon>Bacteria</taxon>
        <taxon>Pseudomonadati</taxon>
        <taxon>Bacteroidota</taxon>
        <taxon>Flavobacteriia</taxon>
        <taxon>Flavobacteriales</taxon>
        <taxon>Flavobacteriaceae</taxon>
        <taxon>Patiriisocius</taxon>
    </lineage>
</organism>
<name>A0A5J4FT74_9FLAO</name>
<reference evidence="2 3" key="1">
    <citation type="submission" date="2019-08" db="EMBL/GenBank/DDBJ databases">
        <title>Ulvibacter marinistellae sp. nov., isolated from a starfish, Patiria pectinifera.</title>
        <authorList>
            <person name="Kawano K."/>
            <person name="Ushijima N."/>
            <person name="Kihara M."/>
            <person name="Itoh H."/>
        </authorList>
    </citation>
    <scope>NUCLEOTIDE SEQUENCE [LARGE SCALE GENOMIC DNA]</scope>
    <source>
        <strain evidence="2 3">KK4</strain>
    </source>
</reference>